<dbReference type="InterPro" id="IPR045272">
    <property type="entry name" value="ANXUR1/2-like"/>
</dbReference>
<dbReference type="SUPFAM" id="SSF56112">
    <property type="entry name" value="Protein kinase-like (PK-like)"/>
    <property type="match status" value="1"/>
</dbReference>
<keyword evidence="8 12" id="KW-0067">ATP-binding</keyword>
<evidence type="ECO:0000256" key="11">
    <source>
        <dbReference type="ARBA" id="ARBA00023180"/>
    </source>
</evidence>
<evidence type="ECO:0000259" key="14">
    <source>
        <dbReference type="PROSITE" id="PS50011"/>
    </source>
</evidence>
<dbReference type="InterPro" id="IPR011009">
    <property type="entry name" value="Kinase-like_dom_sf"/>
</dbReference>
<dbReference type="PROSITE" id="PS00107">
    <property type="entry name" value="PROTEIN_KINASE_ATP"/>
    <property type="match status" value="1"/>
</dbReference>
<dbReference type="InterPro" id="IPR000719">
    <property type="entry name" value="Prot_kinase_dom"/>
</dbReference>
<evidence type="ECO:0000256" key="6">
    <source>
        <dbReference type="ARBA" id="ARBA00022741"/>
    </source>
</evidence>
<evidence type="ECO:0000256" key="12">
    <source>
        <dbReference type="PROSITE-ProRule" id="PRU10141"/>
    </source>
</evidence>
<dbReference type="InterPro" id="IPR008271">
    <property type="entry name" value="Ser/Thr_kinase_AS"/>
</dbReference>
<dbReference type="CDD" id="cd14066">
    <property type="entry name" value="STKc_IRAK"/>
    <property type="match status" value="1"/>
</dbReference>
<dbReference type="Pfam" id="PF07714">
    <property type="entry name" value="PK_Tyr_Ser-Thr"/>
    <property type="match status" value="1"/>
</dbReference>
<dbReference type="SMART" id="SM00220">
    <property type="entry name" value="S_TKc"/>
    <property type="match status" value="1"/>
</dbReference>
<keyword evidence="7" id="KW-0418">Kinase</keyword>
<evidence type="ECO:0000256" key="4">
    <source>
        <dbReference type="ARBA" id="ARBA00022692"/>
    </source>
</evidence>
<evidence type="ECO:0000256" key="3">
    <source>
        <dbReference type="ARBA" id="ARBA00022679"/>
    </source>
</evidence>
<dbReference type="FunFam" id="2.60.120.430:FF:000003">
    <property type="entry name" value="FERONIA receptor-like kinase"/>
    <property type="match status" value="1"/>
</dbReference>
<evidence type="ECO:0000256" key="2">
    <source>
        <dbReference type="ARBA" id="ARBA00022527"/>
    </source>
</evidence>
<reference evidence="15 16" key="1">
    <citation type="submission" date="2024-08" db="EMBL/GenBank/DDBJ databases">
        <title>Insights into the chromosomal genome structure of Flemingia macrophylla.</title>
        <authorList>
            <person name="Ding Y."/>
            <person name="Zhao Y."/>
            <person name="Bi W."/>
            <person name="Wu M."/>
            <person name="Zhao G."/>
            <person name="Gong Y."/>
            <person name="Li W."/>
            <person name="Zhang P."/>
        </authorList>
    </citation>
    <scope>NUCLEOTIDE SEQUENCE [LARGE SCALE GENOMIC DNA]</scope>
    <source>
        <strain evidence="15">DYQJB</strain>
        <tissue evidence="15">Leaf</tissue>
    </source>
</reference>
<comment type="caution">
    <text evidence="15">The sequence shown here is derived from an EMBL/GenBank/DDBJ whole genome shotgun (WGS) entry which is preliminary data.</text>
</comment>
<keyword evidence="2" id="KW-0723">Serine/threonine-protein kinase</keyword>
<dbReference type="Gene3D" id="3.30.200.20">
    <property type="entry name" value="Phosphorylase Kinase, domain 1"/>
    <property type="match status" value="1"/>
</dbReference>
<keyword evidence="16" id="KW-1185">Reference proteome</keyword>
<dbReference type="PANTHER" id="PTHR34590:SF5">
    <property type="entry name" value="OS04G0586500 PROTEIN"/>
    <property type="match status" value="1"/>
</dbReference>
<accession>A0ABD1NLV6</accession>
<evidence type="ECO:0000256" key="8">
    <source>
        <dbReference type="ARBA" id="ARBA00022840"/>
    </source>
</evidence>
<dbReference type="PANTHER" id="PTHR34590">
    <property type="entry name" value="OS03G0124300 PROTEIN-RELATED"/>
    <property type="match status" value="1"/>
</dbReference>
<dbReference type="PROSITE" id="PS50011">
    <property type="entry name" value="PROTEIN_KINASE_DOM"/>
    <property type="match status" value="1"/>
</dbReference>
<dbReference type="GO" id="GO:0005524">
    <property type="term" value="F:ATP binding"/>
    <property type="evidence" value="ECO:0007669"/>
    <property type="project" value="UniProtKB-UniRule"/>
</dbReference>
<evidence type="ECO:0000256" key="1">
    <source>
        <dbReference type="ARBA" id="ARBA00004479"/>
    </source>
</evidence>
<evidence type="ECO:0000313" key="16">
    <source>
        <dbReference type="Proteomes" id="UP001603857"/>
    </source>
</evidence>
<name>A0ABD1NLV6_9FABA</name>
<evidence type="ECO:0000313" key="15">
    <source>
        <dbReference type="EMBL" id="KAL2349114.1"/>
    </source>
</evidence>
<dbReference type="InterPro" id="IPR017441">
    <property type="entry name" value="Protein_kinase_ATP_BS"/>
</dbReference>
<keyword evidence="11" id="KW-0325">Glycoprotein</keyword>
<keyword evidence="4 13" id="KW-0812">Transmembrane</keyword>
<dbReference type="PROSITE" id="PS00108">
    <property type="entry name" value="PROTEIN_KINASE_ST"/>
    <property type="match status" value="1"/>
</dbReference>
<sequence length="801" mass="90934">MKTPRMVESSRCVISFVLPLFLLLFLLFFHLTICGPINVPDKLLLNCGSYEASLFNGENWIGDVGSNFLPPQYNKSSSSLLVLNIPDLAPKVPYSTARITHSSLTYSFPSSPGLNFIRIYFLSSSYLKMDPSEAYFTVKVGPYTLVSNFNPSVFAQELDVVFFTKEFLVNVREEKLNIIFTPSPFIHNAFAFVNGIEIFPVPHNIYFRGSKFPIPYLGHQQPLFIDDEYAIEMLYRVSNKNDDGSDTENAFGIWLNDFQYVTSSQYGSVLSIKASTVSVNYTTYASKDYNYSAPEELYWTARTMGSNGDANMKYNLTWSFPVDSGFKYLLRLHFCEISMVVTQVNQRVFKVYINNQTAEEKMDVVALAGEPFTPLYRDYVVMVPAENERRKDLWIELHPNLETRPKYADALLNGIEIMKLSNRNYSLAAMFQLKIEQRKKKAPHVIIVAGTLGAILGVLFTFFILIRRVWIKLKWKTSNKRSHNNIQPKVSSGHCQQFTLAEMRIGTSNFSEDFVIGEGGFGKVYKGIMHDGVTPVAIKRCNPSSRQGFKEFQNEIGIFSFCHMNLVSLLGYCQEGNELILVYEYMAQGPLCDHLYKKQKQPLPWIQRLKICVGAARGLHYLHTGTRHLLIHRDVKSANILLDQNWVAKIADFGLCRTVPSDFHSHVSTEVKGTLGYLDPEYYKRRKVSEKCDVYSFGVVLFEVLCGRPAVNPVAVEEESEKAGLAVWAMHCYQCGTIDQLVDPHLEGNIKPECLRAYVDIGIQCLANTSVDRPTMGEVLSTLETILSLHLQDSLEKEILE</sequence>
<evidence type="ECO:0000256" key="10">
    <source>
        <dbReference type="ARBA" id="ARBA00023136"/>
    </source>
</evidence>
<dbReference type="InterPro" id="IPR024788">
    <property type="entry name" value="Malectin-like_Carb-bd_dom"/>
</dbReference>
<evidence type="ECO:0000256" key="13">
    <source>
        <dbReference type="SAM" id="Phobius"/>
    </source>
</evidence>
<dbReference type="FunFam" id="2.60.120.430:FF:000007">
    <property type="entry name" value="FERONIA receptor-like kinase"/>
    <property type="match status" value="1"/>
</dbReference>
<keyword evidence="3" id="KW-0808">Transferase</keyword>
<organism evidence="15 16">
    <name type="scientific">Flemingia macrophylla</name>
    <dbReference type="NCBI Taxonomy" id="520843"/>
    <lineage>
        <taxon>Eukaryota</taxon>
        <taxon>Viridiplantae</taxon>
        <taxon>Streptophyta</taxon>
        <taxon>Embryophyta</taxon>
        <taxon>Tracheophyta</taxon>
        <taxon>Spermatophyta</taxon>
        <taxon>Magnoliopsida</taxon>
        <taxon>eudicotyledons</taxon>
        <taxon>Gunneridae</taxon>
        <taxon>Pentapetalae</taxon>
        <taxon>rosids</taxon>
        <taxon>fabids</taxon>
        <taxon>Fabales</taxon>
        <taxon>Fabaceae</taxon>
        <taxon>Papilionoideae</taxon>
        <taxon>50 kb inversion clade</taxon>
        <taxon>NPAAA clade</taxon>
        <taxon>indigoferoid/millettioid clade</taxon>
        <taxon>Phaseoleae</taxon>
        <taxon>Flemingia</taxon>
    </lineage>
</organism>
<dbReference type="GO" id="GO:0016020">
    <property type="term" value="C:membrane"/>
    <property type="evidence" value="ECO:0007669"/>
    <property type="project" value="UniProtKB-SubCell"/>
</dbReference>
<dbReference type="Pfam" id="PF12819">
    <property type="entry name" value="Malectin_like"/>
    <property type="match status" value="1"/>
</dbReference>
<dbReference type="GO" id="GO:0010038">
    <property type="term" value="P:response to metal ion"/>
    <property type="evidence" value="ECO:0007669"/>
    <property type="project" value="UniProtKB-ARBA"/>
</dbReference>
<dbReference type="Gene3D" id="2.60.120.430">
    <property type="entry name" value="Galactose-binding lectin"/>
    <property type="match status" value="2"/>
</dbReference>
<feature type="domain" description="Protein kinase" evidence="14">
    <location>
        <begin position="510"/>
        <end position="787"/>
    </location>
</feature>
<keyword evidence="10 13" id="KW-0472">Membrane</keyword>
<dbReference type="Gene3D" id="1.10.510.10">
    <property type="entry name" value="Transferase(Phosphotransferase) domain 1"/>
    <property type="match status" value="1"/>
</dbReference>
<keyword evidence="9 13" id="KW-1133">Transmembrane helix</keyword>
<protein>
    <recommendedName>
        <fullName evidence="14">Protein kinase domain-containing protein</fullName>
    </recommendedName>
</protein>
<dbReference type="Proteomes" id="UP001603857">
    <property type="component" value="Unassembled WGS sequence"/>
</dbReference>
<comment type="subcellular location">
    <subcellularLocation>
        <location evidence="1">Membrane</location>
        <topology evidence="1">Single-pass type I membrane protein</topology>
    </subcellularLocation>
</comment>
<keyword evidence="5" id="KW-0732">Signal</keyword>
<dbReference type="AlphaFoldDB" id="A0ABD1NLV6"/>
<keyword evidence="6 12" id="KW-0547">Nucleotide-binding</keyword>
<proteinExistence type="predicted"/>
<dbReference type="FunFam" id="1.10.510.10:FF:000252">
    <property type="entry name" value="Receptor-like protein kinase FERONIA"/>
    <property type="match status" value="1"/>
</dbReference>
<dbReference type="FunFam" id="3.30.200.20:FF:000039">
    <property type="entry name" value="receptor-like protein kinase FERONIA"/>
    <property type="match status" value="1"/>
</dbReference>
<evidence type="ECO:0000256" key="5">
    <source>
        <dbReference type="ARBA" id="ARBA00022729"/>
    </source>
</evidence>
<dbReference type="EMBL" id="JBGMDY010000001">
    <property type="protein sequence ID" value="KAL2349114.1"/>
    <property type="molecule type" value="Genomic_DNA"/>
</dbReference>
<feature type="transmembrane region" description="Helical" evidence="13">
    <location>
        <begin position="445"/>
        <end position="466"/>
    </location>
</feature>
<dbReference type="InterPro" id="IPR001245">
    <property type="entry name" value="Ser-Thr/Tyr_kinase_cat_dom"/>
</dbReference>
<dbReference type="GO" id="GO:0004674">
    <property type="term" value="F:protein serine/threonine kinase activity"/>
    <property type="evidence" value="ECO:0007669"/>
    <property type="project" value="UniProtKB-KW"/>
</dbReference>
<feature type="binding site" evidence="12">
    <location>
        <position position="539"/>
    </location>
    <ligand>
        <name>ATP</name>
        <dbReference type="ChEBI" id="CHEBI:30616"/>
    </ligand>
</feature>
<gene>
    <name evidence="15" type="ORF">Fmac_003114</name>
</gene>
<evidence type="ECO:0000256" key="9">
    <source>
        <dbReference type="ARBA" id="ARBA00022989"/>
    </source>
</evidence>
<evidence type="ECO:0000256" key="7">
    <source>
        <dbReference type="ARBA" id="ARBA00022777"/>
    </source>
</evidence>